<dbReference type="AlphaFoldDB" id="A0A1H1EVJ6"/>
<dbReference type="PANTHER" id="PTHR21015:SF28">
    <property type="entry name" value="SLL1722 PROTEIN"/>
    <property type="match status" value="1"/>
</dbReference>
<dbReference type="SUPFAM" id="SSF53756">
    <property type="entry name" value="UDP-Glycosyltransferase/glycogen phosphorylase"/>
    <property type="match status" value="1"/>
</dbReference>
<dbReference type="KEGG" id="acry:AC20117_01920"/>
<dbReference type="InterPro" id="IPR007235">
    <property type="entry name" value="Glyco_trans_28_C"/>
</dbReference>
<dbReference type="Proteomes" id="UP000181917">
    <property type="component" value="Unassembled WGS sequence"/>
</dbReference>
<feature type="domain" description="Glycosyl transferase family 28 C-terminal" evidence="1">
    <location>
        <begin position="230"/>
        <end position="338"/>
    </location>
</feature>
<protein>
    <submittedName>
        <fullName evidence="2">Predicted glycosyl transferase</fullName>
    </submittedName>
</protein>
<evidence type="ECO:0000259" key="1">
    <source>
        <dbReference type="Pfam" id="PF04101"/>
    </source>
</evidence>
<evidence type="ECO:0000313" key="3">
    <source>
        <dbReference type="Proteomes" id="UP000181917"/>
    </source>
</evidence>
<keyword evidence="2" id="KW-0808">Transferase</keyword>
<dbReference type="Gene3D" id="3.40.50.2000">
    <property type="entry name" value="Glycogen Phosphorylase B"/>
    <property type="match status" value="1"/>
</dbReference>
<evidence type="ECO:0000313" key="2">
    <source>
        <dbReference type="EMBL" id="SDQ92713.1"/>
    </source>
</evidence>
<dbReference type="EMBL" id="FNKH01000002">
    <property type="protein sequence ID" value="SDQ92713.1"/>
    <property type="molecule type" value="Genomic_DNA"/>
</dbReference>
<accession>A0A1H1EVJ6</accession>
<dbReference type="STRING" id="37928.SAMN04489742_3111"/>
<dbReference type="Pfam" id="PF04101">
    <property type="entry name" value="Glyco_tran_28_C"/>
    <property type="match status" value="1"/>
</dbReference>
<organism evidence="2 3">
    <name type="scientific">Crystallibacter crystallopoietes</name>
    <dbReference type="NCBI Taxonomy" id="37928"/>
    <lineage>
        <taxon>Bacteria</taxon>
        <taxon>Bacillati</taxon>
        <taxon>Actinomycetota</taxon>
        <taxon>Actinomycetes</taxon>
        <taxon>Micrococcales</taxon>
        <taxon>Micrococcaceae</taxon>
        <taxon>Crystallibacter</taxon>
    </lineage>
</organism>
<reference evidence="2 3" key="1">
    <citation type="submission" date="2016-10" db="EMBL/GenBank/DDBJ databases">
        <authorList>
            <person name="de Groot N.N."/>
        </authorList>
    </citation>
    <scope>NUCLEOTIDE SEQUENCE [LARGE SCALE GENOMIC DNA]</scope>
    <source>
        <strain evidence="2 3">DSM 20117</strain>
    </source>
</reference>
<name>A0A1H1EVJ6_9MICC</name>
<proteinExistence type="predicted"/>
<dbReference type="PANTHER" id="PTHR21015">
    <property type="entry name" value="UDP-N-ACETYLGLUCOSAMINE--N-ACETYLMURAMYL-(PENTAPEPTIDE) PYROPHOSPHORYL-UNDECAPRENOL N-ACETYLGLUCOSAMINE TRANSFERASE 1"/>
    <property type="match status" value="1"/>
</dbReference>
<dbReference type="GO" id="GO:0016758">
    <property type="term" value="F:hexosyltransferase activity"/>
    <property type="evidence" value="ECO:0007669"/>
    <property type="project" value="InterPro"/>
</dbReference>
<sequence length="410" mass="43999">MYTNQQDSGELRIVLYSHDSQGLGHTRRNLAIAHALAAHLPALAGRKVSGLLVTGEGTATSYRRPEGWDWMVIPGISKREGNYAPRHLDVRMSRLISLRSAVIEGALTAFRPHLVIVDRHAFGVDGELVDALAAVREADPGCKVILGLREVLDDPAVAAREWTALGDLCHVRRTFDELWVYGDPAVHNPVASGEIPAALSDKVRFTGYLAAGRPCSSRRPQSRKPYLLTMVGGGSDGFDLTMAAARAKVPAGYRHLVITGPQMAADQRRQVERAARKRTDVIASVPDALVEINAAAAIVTMGGYNSVCEILSTDTPALVVPRVWPRQEQLIRARSLSNRQLVDVCEPAQMSSKVLGNWFETVAGTAAGRTGIELDGLSSVARLAAFLLGTAGAENAVSPAGQKELNRVAG</sequence>
<gene>
    <name evidence="2" type="ORF">SAMN04489742_3111</name>
</gene>
<keyword evidence="3" id="KW-1185">Reference proteome</keyword>